<organism evidence="1 2">
    <name type="scientific">Lasius platythorax</name>
    <dbReference type="NCBI Taxonomy" id="488582"/>
    <lineage>
        <taxon>Eukaryota</taxon>
        <taxon>Metazoa</taxon>
        <taxon>Ecdysozoa</taxon>
        <taxon>Arthropoda</taxon>
        <taxon>Hexapoda</taxon>
        <taxon>Insecta</taxon>
        <taxon>Pterygota</taxon>
        <taxon>Neoptera</taxon>
        <taxon>Endopterygota</taxon>
        <taxon>Hymenoptera</taxon>
        <taxon>Apocrita</taxon>
        <taxon>Aculeata</taxon>
        <taxon>Formicoidea</taxon>
        <taxon>Formicidae</taxon>
        <taxon>Formicinae</taxon>
        <taxon>Lasius</taxon>
        <taxon>Lasius</taxon>
    </lineage>
</organism>
<name>A0AAV2P2L6_9HYME</name>
<keyword evidence="2" id="KW-1185">Reference proteome</keyword>
<protein>
    <submittedName>
        <fullName evidence="1">Uncharacterized protein</fullName>
    </submittedName>
</protein>
<proteinExistence type="predicted"/>
<accession>A0AAV2P2L6</accession>
<dbReference type="Proteomes" id="UP001497644">
    <property type="component" value="Chromosome 6"/>
</dbReference>
<dbReference type="AlphaFoldDB" id="A0AAV2P2L6"/>
<dbReference type="EMBL" id="OZ034829">
    <property type="protein sequence ID" value="CAL1685888.1"/>
    <property type="molecule type" value="Genomic_DNA"/>
</dbReference>
<sequence length="75" mass="8915">MRFVDEFNRSMISMRTERKIFETCVPGQFQVDPRIMGLSLPCAGYPLWGGWDFRGAFERGIQKYPLRRLHVWGYL</sequence>
<evidence type="ECO:0000313" key="2">
    <source>
        <dbReference type="Proteomes" id="UP001497644"/>
    </source>
</evidence>
<reference evidence="1" key="1">
    <citation type="submission" date="2024-04" db="EMBL/GenBank/DDBJ databases">
        <authorList>
            <consortium name="Molecular Ecology Group"/>
        </authorList>
    </citation>
    <scope>NUCLEOTIDE SEQUENCE</scope>
</reference>
<gene>
    <name evidence="1" type="ORF">LPLAT_LOCUS11292</name>
</gene>
<evidence type="ECO:0000313" key="1">
    <source>
        <dbReference type="EMBL" id="CAL1685888.1"/>
    </source>
</evidence>